<feature type="region of interest" description="Disordered" evidence="1">
    <location>
        <begin position="89"/>
        <end position="131"/>
    </location>
</feature>
<dbReference type="Gene3D" id="3.30.70.920">
    <property type="match status" value="1"/>
</dbReference>
<comment type="caution">
    <text evidence="3">The sequence shown here is derived from an EMBL/GenBank/DDBJ whole genome shotgun (WGS) entry which is preliminary data.</text>
</comment>
<name>A0ABS0H1L7_9ACTN</name>
<dbReference type="InterPro" id="IPR011008">
    <property type="entry name" value="Dimeric_a/b-barrel"/>
</dbReference>
<accession>A0ABS0H1L7</accession>
<dbReference type="EMBL" id="JADPUN010000228">
    <property type="protein sequence ID" value="MBF9132352.1"/>
    <property type="molecule type" value="Genomic_DNA"/>
</dbReference>
<dbReference type="RefSeq" id="WP_196203884.1">
    <property type="nucleotide sequence ID" value="NZ_JADPUN010000228.1"/>
</dbReference>
<keyword evidence="4" id="KW-1185">Reference proteome</keyword>
<dbReference type="InterPro" id="IPR019887">
    <property type="entry name" value="Tscrpt_reg_AsnC/Lrp_C"/>
</dbReference>
<feature type="domain" description="Transcription regulator AsnC/Lrp ligand binding" evidence="2">
    <location>
        <begin position="17"/>
        <end position="84"/>
    </location>
</feature>
<organism evidence="3 4">
    <name type="scientific">Plantactinospora alkalitolerans</name>
    <dbReference type="NCBI Taxonomy" id="2789879"/>
    <lineage>
        <taxon>Bacteria</taxon>
        <taxon>Bacillati</taxon>
        <taxon>Actinomycetota</taxon>
        <taxon>Actinomycetes</taxon>
        <taxon>Micromonosporales</taxon>
        <taxon>Micromonosporaceae</taxon>
        <taxon>Plantactinospora</taxon>
    </lineage>
</organism>
<proteinExistence type="predicted"/>
<dbReference type="Pfam" id="PF01037">
    <property type="entry name" value="AsnC_trans_reg"/>
    <property type="match status" value="1"/>
</dbReference>
<feature type="compositionally biased region" description="Basic residues" evidence="1">
    <location>
        <begin position="109"/>
        <end position="118"/>
    </location>
</feature>
<dbReference type="SUPFAM" id="SSF54909">
    <property type="entry name" value="Dimeric alpha+beta barrel"/>
    <property type="match status" value="1"/>
</dbReference>
<gene>
    <name evidence="3" type="ORF">I0C86_25885</name>
</gene>
<reference evidence="3 4" key="1">
    <citation type="submission" date="2020-11" db="EMBL/GenBank/DDBJ databases">
        <title>A novel isolate from a Black sea contaminated sediment with potential to produce alkanes: Plantactinospora alkalitolerans sp. nov.</title>
        <authorList>
            <person name="Carro L."/>
            <person name="Veyisoglu A."/>
            <person name="Guven K."/>
            <person name="Schumann P."/>
            <person name="Klenk H.-P."/>
            <person name="Sahin N."/>
        </authorList>
    </citation>
    <scope>NUCLEOTIDE SEQUENCE [LARGE SCALE GENOMIC DNA]</scope>
    <source>
        <strain evidence="3 4">S1510</strain>
    </source>
</reference>
<protein>
    <submittedName>
        <fullName evidence="3">Lrp/AsnC ligand binding domain-containing protein</fullName>
    </submittedName>
</protein>
<dbReference type="Proteomes" id="UP000638560">
    <property type="component" value="Unassembled WGS sequence"/>
</dbReference>
<sequence length="131" mass="14150">MTTNEPESLSAVQALVFVRLPGPDRAGFRRFLTGESSVRAAWQVVGDIDLVLHVSCRDLPELDRLITTMRIRGGASATSTHLVIGAAGQRPTEPIPVEAHPTKQSGTVVRRRSAARNRQRGDLRVGSGTGR</sequence>
<evidence type="ECO:0000313" key="3">
    <source>
        <dbReference type="EMBL" id="MBF9132352.1"/>
    </source>
</evidence>
<evidence type="ECO:0000259" key="2">
    <source>
        <dbReference type="Pfam" id="PF01037"/>
    </source>
</evidence>
<evidence type="ECO:0000256" key="1">
    <source>
        <dbReference type="SAM" id="MobiDB-lite"/>
    </source>
</evidence>
<evidence type="ECO:0000313" key="4">
    <source>
        <dbReference type="Proteomes" id="UP000638560"/>
    </source>
</evidence>